<sequence>MKILIYARNKINVIVHTKWFERLSNEVKSSVDIEIIEEFLFDFHPDIFITHLHTFEGRQFKKIRNLTALIRQKTPKCLIVITLHNDAFWYKEYQDEYFNNYSYDLIGNESLTYLKLHKNSKSVHPSSYYEEAVYECILELAKEKTKFNNI</sequence>
<name>A0ABT8WCJ0_9FLAO</name>
<comment type="caution">
    <text evidence="1">The sequence shown here is derived from an EMBL/GenBank/DDBJ whole genome shotgun (WGS) entry which is preliminary data.</text>
</comment>
<dbReference type="RefSeq" id="WP_303278523.1">
    <property type="nucleotide sequence ID" value="NZ_JAUOEK010000134.1"/>
</dbReference>
<organism evidence="1 2">
    <name type="scientific">Flavivirga aquimarina</name>
    <dbReference type="NCBI Taxonomy" id="2027862"/>
    <lineage>
        <taxon>Bacteria</taxon>
        <taxon>Pseudomonadati</taxon>
        <taxon>Bacteroidota</taxon>
        <taxon>Flavobacteriia</taxon>
        <taxon>Flavobacteriales</taxon>
        <taxon>Flavobacteriaceae</taxon>
        <taxon>Flavivirga</taxon>
    </lineage>
</organism>
<dbReference type="EMBL" id="JAUOEK010000134">
    <property type="protein sequence ID" value="MDO5970831.1"/>
    <property type="molecule type" value="Genomic_DNA"/>
</dbReference>
<reference evidence="1" key="1">
    <citation type="submission" date="2023-07" db="EMBL/GenBank/DDBJ databases">
        <title>Two novel species in the genus Flavivirga.</title>
        <authorList>
            <person name="Kwon K."/>
        </authorList>
    </citation>
    <scope>NUCLEOTIDE SEQUENCE</scope>
    <source>
        <strain evidence="1">KCTC 52353</strain>
    </source>
</reference>
<proteinExistence type="predicted"/>
<accession>A0ABT8WCJ0</accession>
<protein>
    <submittedName>
        <fullName evidence="1">Uncharacterized protein</fullName>
    </submittedName>
</protein>
<gene>
    <name evidence="1" type="ORF">Q4Q35_13535</name>
</gene>
<keyword evidence="2" id="KW-1185">Reference proteome</keyword>
<evidence type="ECO:0000313" key="1">
    <source>
        <dbReference type="EMBL" id="MDO5970831.1"/>
    </source>
</evidence>
<evidence type="ECO:0000313" key="2">
    <source>
        <dbReference type="Proteomes" id="UP001176883"/>
    </source>
</evidence>
<dbReference type="Proteomes" id="UP001176883">
    <property type="component" value="Unassembled WGS sequence"/>
</dbReference>